<dbReference type="InterPro" id="IPR028082">
    <property type="entry name" value="Peripla_BP_I"/>
</dbReference>
<dbReference type="InterPro" id="IPR000843">
    <property type="entry name" value="HTH_LacI"/>
</dbReference>
<proteinExistence type="predicted"/>
<gene>
    <name evidence="5" type="ORF">ACFSM5_01345</name>
</gene>
<evidence type="ECO:0000256" key="1">
    <source>
        <dbReference type="ARBA" id="ARBA00023015"/>
    </source>
</evidence>
<dbReference type="SUPFAM" id="SSF47413">
    <property type="entry name" value="lambda repressor-like DNA-binding domains"/>
    <property type="match status" value="1"/>
</dbReference>
<reference evidence="6" key="1">
    <citation type="journal article" date="2019" name="Int. J. Syst. Evol. Microbiol.">
        <title>The Global Catalogue of Microorganisms (GCM) 10K type strain sequencing project: providing services to taxonomists for standard genome sequencing and annotation.</title>
        <authorList>
            <consortium name="The Broad Institute Genomics Platform"/>
            <consortium name="The Broad Institute Genome Sequencing Center for Infectious Disease"/>
            <person name="Wu L."/>
            <person name="Ma J."/>
        </authorList>
    </citation>
    <scope>NUCLEOTIDE SEQUENCE [LARGE SCALE GENOMIC DNA]</scope>
    <source>
        <strain evidence="6">CGMCC 1.19062</strain>
    </source>
</reference>
<sequence>MVEKTSATLSDIALKAGISVASVSKVLNNRPGVSLKVRELVWAIANQMGYAPKSARSDVPGVVSNVTIATPAEFFASGQFYEEIMRGMLDAATAAQLNANVRLLPNNEATTRAEIEDLIATAAPESLLILGLDQPEILEPVVASKIPTVLVNGMDRMMRLDGLTPDNRFGGWLATKQLIDAGHREIVHVTRKHRISRKRRLDGFQDALAEAGLVYDEKRHLIDLEENDLLEFEAGIAIDRAFERGMLDKVTAFSCCTDVIAISVLQALEARGLSVPGDYSVMGFDDVTIAHHSRPPLTTMRVQREEMGRLAVAMLKDRIADPDASSRRMSVGVELVERATIGAPRK</sequence>
<comment type="caution">
    <text evidence="5">The sequence shown here is derived from an EMBL/GenBank/DDBJ whole genome shotgun (WGS) entry which is preliminary data.</text>
</comment>
<name>A0ABW5DLY2_9PROT</name>
<dbReference type="PROSITE" id="PS50932">
    <property type="entry name" value="HTH_LACI_2"/>
    <property type="match status" value="1"/>
</dbReference>
<evidence type="ECO:0000313" key="6">
    <source>
        <dbReference type="Proteomes" id="UP001597295"/>
    </source>
</evidence>
<organism evidence="5 6">
    <name type="scientific">Lacibacterium aquatile</name>
    <dbReference type="NCBI Taxonomy" id="1168082"/>
    <lineage>
        <taxon>Bacteria</taxon>
        <taxon>Pseudomonadati</taxon>
        <taxon>Pseudomonadota</taxon>
        <taxon>Alphaproteobacteria</taxon>
        <taxon>Rhodospirillales</taxon>
        <taxon>Rhodospirillaceae</taxon>
    </lineage>
</organism>
<dbReference type="CDD" id="cd06267">
    <property type="entry name" value="PBP1_LacI_sugar_binding-like"/>
    <property type="match status" value="1"/>
</dbReference>
<evidence type="ECO:0000313" key="5">
    <source>
        <dbReference type="EMBL" id="MFD2261513.1"/>
    </source>
</evidence>
<accession>A0ABW5DLY2</accession>
<dbReference type="SMART" id="SM00354">
    <property type="entry name" value="HTH_LACI"/>
    <property type="match status" value="1"/>
</dbReference>
<dbReference type="RefSeq" id="WP_379874403.1">
    <property type="nucleotide sequence ID" value="NZ_JBHUIP010000001.1"/>
</dbReference>
<dbReference type="PANTHER" id="PTHR30146:SF109">
    <property type="entry name" value="HTH-TYPE TRANSCRIPTIONAL REGULATOR GALS"/>
    <property type="match status" value="1"/>
</dbReference>
<keyword evidence="3" id="KW-0804">Transcription</keyword>
<dbReference type="Pfam" id="PF00356">
    <property type="entry name" value="LacI"/>
    <property type="match status" value="1"/>
</dbReference>
<dbReference type="Pfam" id="PF13377">
    <property type="entry name" value="Peripla_BP_3"/>
    <property type="match status" value="1"/>
</dbReference>
<feature type="domain" description="HTH lacI-type" evidence="4">
    <location>
        <begin position="7"/>
        <end position="61"/>
    </location>
</feature>
<dbReference type="Gene3D" id="1.10.260.40">
    <property type="entry name" value="lambda repressor-like DNA-binding domains"/>
    <property type="match status" value="1"/>
</dbReference>
<dbReference type="GO" id="GO:0003677">
    <property type="term" value="F:DNA binding"/>
    <property type="evidence" value="ECO:0007669"/>
    <property type="project" value="UniProtKB-KW"/>
</dbReference>
<dbReference type="InterPro" id="IPR010982">
    <property type="entry name" value="Lambda_DNA-bd_dom_sf"/>
</dbReference>
<protein>
    <submittedName>
        <fullName evidence="5">LacI family DNA-binding transcriptional regulator</fullName>
    </submittedName>
</protein>
<evidence type="ECO:0000256" key="3">
    <source>
        <dbReference type="ARBA" id="ARBA00023163"/>
    </source>
</evidence>
<evidence type="ECO:0000259" key="4">
    <source>
        <dbReference type="PROSITE" id="PS50932"/>
    </source>
</evidence>
<evidence type="ECO:0000256" key="2">
    <source>
        <dbReference type="ARBA" id="ARBA00023125"/>
    </source>
</evidence>
<keyword evidence="1" id="KW-0805">Transcription regulation</keyword>
<dbReference type="PANTHER" id="PTHR30146">
    <property type="entry name" value="LACI-RELATED TRANSCRIPTIONAL REPRESSOR"/>
    <property type="match status" value="1"/>
</dbReference>
<dbReference type="Proteomes" id="UP001597295">
    <property type="component" value="Unassembled WGS sequence"/>
</dbReference>
<dbReference type="Gene3D" id="3.40.50.2300">
    <property type="match status" value="2"/>
</dbReference>
<keyword evidence="6" id="KW-1185">Reference proteome</keyword>
<dbReference type="InterPro" id="IPR046335">
    <property type="entry name" value="LacI/GalR-like_sensor"/>
</dbReference>
<keyword evidence="2 5" id="KW-0238">DNA-binding</keyword>
<dbReference type="EMBL" id="JBHUIP010000001">
    <property type="protein sequence ID" value="MFD2261513.1"/>
    <property type="molecule type" value="Genomic_DNA"/>
</dbReference>
<dbReference type="CDD" id="cd01392">
    <property type="entry name" value="HTH_LacI"/>
    <property type="match status" value="1"/>
</dbReference>
<dbReference type="SUPFAM" id="SSF53822">
    <property type="entry name" value="Periplasmic binding protein-like I"/>
    <property type="match status" value="1"/>
</dbReference>